<keyword evidence="6 7" id="KW-0472">Membrane</keyword>
<reference evidence="10 11" key="1">
    <citation type="submission" date="2018-06" db="EMBL/GenBank/DDBJ databases">
        <authorList>
            <consortium name="Pathogen Informatics"/>
            <person name="Doyle S."/>
        </authorList>
    </citation>
    <scope>NUCLEOTIDE SEQUENCE [LARGE SCALE GENOMIC DNA]</scope>
    <source>
        <strain evidence="10 11">NCTC10283</strain>
    </source>
</reference>
<dbReference type="EMBL" id="UFSO01000003">
    <property type="protein sequence ID" value="SSY80272.1"/>
    <property type="molecule type" value="Genomic_DNA"/>
</dbReference>
<evidence type="ECO:0000313" key="11">
    <source>
        <dbReference type="Proteomes" id="UP000254209"/>
    </source>
</evidence>
<keyword evidence="8" id="KW-0175">Coiled coil</keyword>
<dbReference type="InterPro" id="IPR032816">
    <property type="entry name" value="VTT_dom"/>
</dbReference>
<protein>
    <submittedName>
        <fullName evidence="10">SNARE associated Golgi protein</fullName>
    </submittedName>
</protein>
<dbReference type="Pfam" id="PF09335">
    <property type="entry name" value="VTT_dom"/>
    <property type="match status" value="1"/>
</dbReference>
<comment type="subcellular location">
    <subcellularLocation>
        <location evidence="1 7">Cell membrane</location>
        <topology evidence="1 7">Multi-pass membrane protein</topology>
    </subcellularLocation>
</comment>
<dbReference type="PANTHER" id="PTHR30353:SF15">
    <property type="entry name" value="INNER MEMBRANE PROTEIN YABI"/>
    <property type="match status" value="1"/>
</dbReference>
<dbReference type="OrthoDB" id="21108at2"/>
<feature type="transmembrane region" description="Helical" evidence="7">
    <location>
        <begin position="175"/>
        <end position="193"/>
    </location>
</feature>
<accession>A0A376BTF9</accession>
<evidence type="ECO:0000313" key="10">
    <source>
        <dbReference type="EMBL" id="SSY80272.1"/>
    </source>
</evidence>
<keyword evidence="4 7" id="KW-0812">Transmembrane</keyword>
<dbReference type="RefSeq" id="WP_034296337.1">
    <property type="nucleotide sequence ID" value="NZ_CP091519.2"/>
</dbReference>
<sequence>MLTLLETFFQQFGYAAVFFVLVICGFGVPIPEDITLVAGGIISGLGYANVHIMFAVGMAGVLVGDGIMFLLGKTYGTEILRFRPVAKLMPPKRYAQVQQQFDKYGNRVLFVARFLPGLRSPIFLTAGMSGKVSFWQWLVMDGVAALISVPLWVYLGDLGAKNREWLMAMVKQFQHGFMVLIVLILAWVAWFWWRKRQNLLARKNALLAKRRERREARRLKKQEQLEKNNIQQNM</sequence>
<feature type="coiled-coil region" evidence="8">
    <location>
        <begin position="202"/>
        <end position="233"/>
    </location>
</feature>
<evidence type="ECO:0000256" key="6">
    <source>
        <dbReference type="ARBA" id="ARBA00023136"/>
    </source>
</evidence>
<comment type="similarity">
    <text evidence="2 7">Belongs to the DedA family.</text>
</comment>
<evidence type="ECO:0000256" key="5">
    <source>
        <dbReference type="ARBA" id="ARBA00022989"/>
    </source>
</evidence>
<dbReference type="STRING" id="1120980.GCA_000745955_00083"/>
<evidence type="ECO:0000256" key="1">
    <source>
        <dbReference type="ARBA" id="ARBA00004651"/>
    </source>
</evidence>
<dbReference type="PANTHER" id="PTHR30353">
    <property type="entry name" value="INNER MEMBRANE PROTEIN DEDA-RELATED"/>
    <property type="match status" value="1"/>
</dbReference>
<feature type="transmembrane region" description="Helical" evidence="7">
    <location>
        <begin position="134"/>
        <end position="155"/>
    </location>
</feature>
<feature type="transmembrane region" description="Helical" evidence="7">
    <location>
        <begin position="12"/>
        <end position="30"/>
    </location>
</feature>
<evidence type="ECO:0000256" key="4">
    <source>
        <dbReference type="ARBA" id="ARBA00022692"/>
    </source>
</evidence>
<evidence type="ECO:0000256" key="2">
    <source>
        <dbReference type="ARBA" id="ARBA00010792"/>
    </source>
</evidence>
<keyword evidence="3 7" id="KW-1003">Cell membrane</keyword>
<feature type="transmembrane region" description="Helical" evidence="7">
    <location>
        <begin position="50"/>
        <end position="71"/>
    </location>
</feature>
<feature type="domain" description="VTT" evidence="9">
    <location>
        <begin position="30"/>
        <end position="157"/>
    </location>
</feature>
<evidence type="ECO:0000259" key="9">
    <source>
        <dbReference type="Pfam" id="PF09335"/>
    </source>
</evidence>
<dbReference type="GO" id="GO:0005886">
    <property type="term" value="C:plasma membrane"/>
    <property type="evidence" value="ECO:0007669"/>
    <property type="project" value="UniProtKB-SubCell"/>
</dbReference>
<dbReference type="Proteomes" id="UP000254209">
    <property type="component" value="Unassembled WGS sequence"/>
</dbReference>
<organism evidence="10 11">
    <name type="scientific">Alysiella crassa</name>
    <dbReference type="NCBI Taxonomy" id="153491"/>
    <lineage>
        <taxon>Bacteria</taxon>
        <taxon>Pseudomonadati</taxon>
        <taxon>Pseudomonadota</taxon>
        <taxon>Betaproteobacteria</taxon>
        <taxon>Neisseriales</taxon>
        <taxon>Neisseriaceae</taxon>
        <taxon>Alysiella</taxon>
    </lineage>
</organism>
<keyword evidence="5 7" id="KW-1133">Transmembrane helix</keyword>
<keyword evidence="11" id="KW-1185">Reference proteome</keyword>
<evidence type="ECO:0000256" key="8">
    <source>
        <dbReference type="SAM" id="Coils"/>
    </source>
</evidence>
<name>A0A376BTF9_9NEIS</name>
<evidence type="ECO:0000256" key="3">
    <source>
        <dbReference type="ARBA" id="ARBA00022475"/>
    </source>
</evidence>
<dbReference type="InterPro" id="IPR032818">
    <property type="entry name" value="DedA-like"/>
</dbReference>
<proteinExistence type="inferred from homology"/>
<dbReference type="AlphaFoldDB" id="A0A376BTF9"/>
<gene>
    <name evidence="10" type="primary">dedA_2</name>
    <name evidence="10" type="ORF">NCTC10283_01826</name>
</gene>
<evidence type="ECO:0000256" key="7">
    <source>
        <dbReference type="RuleBase" id="RU367016"/>
    </source>
</evidence>